<dbReference type="GO" id="GO:0016791">
    <property type="term" value="F:phosphatase activity"/>
    <property type="evidence" value="ECO:0007669"/>
    <property type="project" value="TreeGrafter"/>
</dbReference>
<dbReference type="STRING" id="1249483.LEP1GSC202_3133"/>
<dbReference type="SMART" id="SM00331">
    <property type="entry name" value="PP2C_SIG"/>
    <property type="match status" value="1"/>
</dbReference>
<feature type="domain" description="PPM-type phosphatase" evidence="3">
    <location>
        <begin position="427"/>
        <end position="643"/>
    </location>
</feature>
<dbReference type="InterPro" id="IPR001932">
    <property type="entry name" value="PPM-type_phosphatase-like_dom"/>
</dbReference>
<dbReference type="InterPro" id="IPR052016">
    <property type="entry name" value="Bact_Sigma-Reg"/>
</dbReference>
<dbReference type="PANTHER" id="PTHR43156:SF2">
    <property type="entry name" value="STAGE II SPORULATION PROTEIN E"/>
    <property type="match status" value="1"/>
</dbReference>
<sequence>MASYLKKFQYLLSNFLFVVRSKSFLKLFFSLFLFLILPYSLIVGRMIYREYRDALDWNQRFQLVRIQLLAIDIENQIRETLETEVPNGKQTSIYLHNISDLQSFCPNFSPQNDHPLPFQILQCNQDENLRSYFLVSEGNRFRLHPSSFLEDALLLSSFSDPNEGLFLLNQAGDYGISGFIEDQFLVSEEWKEKAKPSLQRNSNVPTLKQVEKQGLDYFLVGIPLYGLPVHLFVVSPIHLVLQPILDSLQANLTTLVLLLMFTFFISILISIREIESKQKLTLILNEFPHAAILYDSTGEVILENPKIEPKLSLTDVYLYQEPLKTWLKKEVILFLKEIKGQTNSDHKLNPTGQNVKKDEFEVFTENGEVLLLEIIYQIWYFETKNKYASGALLLVQNVTKKRLEFEREMDYAKDLQKKYLPNQNQLFPRFDYEILYRPLIQVGGDYYDYIDLGNNRTIFAIGDVIGHGVKAAMMMTVLKVLFHQITRTETSPEMILLKMNEGITRHFPDPYAFVPFLFLLFDLNQNYVYYGNAGHPGMVHFTKTGPNCYEKLNPMFGMLPKFEPKVLQFPIQTGDRFHLFTDGLKDVENSKKEKIWETELMTFFEQMKDNHISLVKQELDFKIRSFSEGKDLLDDITWIGIDII</sequence>
<dbReference type="Gene3D" id="3.60.40.10">
    <property type="entry name" value="PPM-type phosphatase domain"/>
    <property type="match status" value="1"/>
</dbReference>
<evidence type="ECO:0000313" key="4">
    <source>
        <dbReference type="EMBL" id="EOQ88397.1"/>
    </source>
</evidence>
<evidence type="ECO:0000313" key="5">
    <source>
        <dbReference type="Proteomes" id="UP000013996"/>
    </source>
</evidence>
<dbReference type="RefSeq" id="WP_015678404.1">
    <property type="nucleotide sequence ID" value="NZ_AOGX02000024.1"/>
</dbReference>
<gene>
    <name evidence="4" type="ORF">LEP1GSC202_3133</name>
</gene>
<reference evidence="4 5" key="1">
    <citation type="submission" date="2013-04" db="EMBL/GenBank/DDBJ databases">
        <authorList>
            <person name="Harkins D.M."/>
            <person name="Durkin A.S."/>
            <person name="Brinkac L.M."/>
            <person name="Haft D.H."/>
            <person name="Selengut J.D."/>
            <person name="Sanka R."/>
            <person name="DePew J."/>
            <person name="Purushe J."/>
            <person name="Hartskeerl R.A."/>
            <person name="Ahmed A."/>
            <person name="van der Linden H."/>
            <person name="Goris M.G.A."/>
            <person name="Vinetz J.M."/>
            <person name="Sutton G.G."/>
            <person name="Nierman W.C."/>
            <person name="Fouts D.E."/>
        </authorList>
    </citation>
    <scope>NUCLEOTIDE SEQUENCE [LARGE SCALE GENOMIC DNA]</scope>
    <source>
        <strain evidence="4 5">Sao Paulo</strain>
    </source>
</reference>
<evidence type="ECO:0000259" key="3">
    <source>
        <dbReference type="SMART" id="SM00331"/>
    </source>
</evidence>
<dbReference type="Pfam" id="PF07228">
    <property type="entry name" value="SpoIIE"/>
    <property type="match status" value="1"/>
</dbReference>
<dbReference type="Proteomes" id="UP000013996">
    <property type="component" value="Unassembled WGS sequence"/>
</dbReference>
<keyword evidence="2" id="KW-0472">Membrane</keyword>
<dbReference type="EMBL" id="AOGX02000024">
    <property type="protein sequence ID" value="EOQ88397.1"/>
    <property type="molecule type" value="Genomic_DNA"/>
</dbReference>
<feature type="transmembrane region" description="Helical" evidence="2">
    <location>
        <begin position="252"/>
        <end position="271"/>
    </location>
</feature>
<keyword evidence="2" id="KW-0812">Transmembrane</keyword>
<dbReference type="PANTHER" id="PTHR43156">
    <property type="entry name" value="STAGE II SPORULATION PROTEIN E-RELATED"/>
    <property type="match status" value="1"/>
</dbReference>
<organism evidence="4 5">
    <name type="scientific">Leptospira yanagawae serovar Saopaulo str. Sao Paulo = ATCC 700523</name>
    <dbReference type="NCBI Taxonomy" id="1249483"/>
    <lineage>
        <taxon>Bacteria</taxon>
        <taxon>Pseudomonadati</taxon>
        <taxon>Spirochaetota</taxon>
        <taxon>Spirochaetia</taxon>
        <taxon>Leptospirales</taxon>
        <taxon>Leptospiraceae</taxon>
        <taxon>Leptospira</taxon>
    </lineage>
</organism>
<comment type="caution">
    <text evidence="4">The sequence shown here is derived from an EMBL/GenBank/DDBJ whole genome shotgun (WGS) entry which is preliminary data.</text>
</comment>
<dbReference type="OrthoDB" id="311592at2"/>
<dbReference type="SUPFAM" id="SSF81606">
    <property type="entry name" value="PP2C-like"/>
    <property type="match status" value="1"/>
</dbReference>
<evidence type="ECO:0000256" key="1">
    <source>
        <dbReference type="ARBA" id="ARBA00022801"/>
    </source>
</evidence>
<accession>A0A5E8HC96</accession>
<proteinExistence type="predicted"/>
<dbReference type="AlphaFoldDB" id="A0A5E8HC96"/>
<keyword evidence="1" id="KW-0378">Hydrolase</keyword>
<keyword evidence="2" id="KW-1133">Transmembrane helix</keyword>
<name>A0A5E8HC96_9LEPT</name>
<feature type="transmembrane region" description="Helical" evidence="2">
    <location>
        <begin position="24"/>
        <end position="42"/>
    </location>
</feature>
<protein>
    <submittedName>
        <fullName evidence="4">SpoIIE-like protein phosphatase domain protein</fullName>
    </submittedName>
</protein>
<evidence type="ECO:0000256" key="2">
    <source>
        <dbReference type="SAM" id="Phobius"/>
    </source>
</evidence>
<feature type="transmembrane region" description="Helical" evidence="2">
    <location>
        <begin position="217"/>
        <end position="240"/>
    </location>
</feature>
<dbReference type="InterPro" id="IPR036457">
    <property type="entry name" value="PPM-type-like_dom_sf"/>
</dbReference>